<protein>
    <submittedName>
        <fullName evidence="1">Uncharacterized protein</fullName>
    </submittedName>
</protein>
<sequence>MNTIDYNSTIQLIQSSVKDILVKLENFLDTHQKFDRVLQQTVTTNHQFAVNHHEALRPTMNDLPISVARMNKLQKQPGHLPKPMGAAPHSNLDVAFYICKMPRIIRKIQCGGNDIKTNVVNTVDIAKALRKSASYTTKYFDCKPSAQLKFDEKIETAHLAEFLENFKIRTSSAPSSPFARPPDFDLKSPKLRLLLSLRFGIRIGRRRPPGDKNPTPAKEFDLSCAVNNQIRRRDLSFAPSSMAEWS</sequence>
<dbReference type="GO" id="GO:0001732">
    <property type="term" value="P:formation of cytoplasmic translation initiation complex"/>
    <property type="evidence" value="ECO:0007669"/>
    <property type="project" value="TreeGrafter"/>
</dbReference>
<accession>A0AAV6WSF4</accession>
<dbReference type="AlphaFoldDB" id="A0AAV6WSF4"/>
<dbReference type="GO" id="GO:0071074">
    <property type="term" value="F:eukaryotic initiation factor eIF2 binding"/>
    <property type="evidence" value="ECO:0007669"/>
    <property type="project" value="TreeGrafter"/>
</dbReference>
<dbReference type="PANTHER" id="PTHR23001">
    <property type="entry name" value="EUKARYOTIC TRANSLATION INITIATION FACTOR"/>
    <property type="match status" value="1"/>
</dbReference>
<evidence type="ECO:0000313" key="1">
    <source>
        <dbReference type="EMBL" id="KAG8373506.1"/>
    </source>
</evidence>
<dbReference type="PANTHER" id="PTHR23001:SF7">
    <property type="entry name" value="EUKARYOTIC TRANSLATION INITIATION FACTOR 5"/>
    <property type="match status" value="1"/>
</dbReference>
<dbReference type="Proteomes" id="UP000826271">
    <property type="component" value="Unassembled WGS sequence"/>
</dbReference>
<proteinExistence type="predicted"/>
<comment type="caution">
    <text evidence="1">The sequence shown here is derived from an EMBL/GenBank/DDBJ whole genome shotgun (WGS) entry which is preliminary data.</text>
</comment>
<gene>
    <name evidence="1" type="ORF">BUALT_Bualt11G0031300</name>
</gene>
<dbReference type="SUPFAM" id="SSF100966">
    <property type="entry name" value="Translation initiation factor 2 beta, aIF2beta, N-terminal domain"/>
    <property type="match status" value="1"/>
</dbReference>
<dbReference type="GO" id="GO:0005092">
    <property type="term" value="F:GDP-dissociation inhibitor activity"/>
    <property type="evidence" value="ECO:0007669"/>
    <property type="project" value="TreeGrafter"/>
</dbReference>
<evidence type="ECO:0000313" key="2">
    <source>
        <dbReference type="Proteomes" id="UP000826271"/>
    </source>
</evidence>
<dbReference type="GO" id="GO:0005829">
    <property type="term" value="C:cytosol"/>
    <property type="evidence" value="ECO:0007669"/>
    <property type="project" value="TreeGrafter"/>
</dbReference>
<dbReference type="GO" id="GO:0003743">
    <property type="term" value="F:translation initiation factor activity"/>
    <property type="evidence" value="ECO:0007669"/>
    <property type="project" value="InterPro"/>
</dbReference>
<organism evidence="1 2">
    <name type="scientific">Buddleja alternifolia</name>
    <dbReference type="NCBI Taxonomy" id="168488"/>
    <lineage>
        <taxon>Eukaryota</taxon>
        <taxon>Viridiplantae</taxon>
        <taxon>Streptophyta</taxon>
        <taxon>Embryophyta</taxon>
        <taxon>Tracheophyta</taxon>
        <taxon>Spermatophyta</taxon>
        <taxon>Magnoliopsida</taxon>
        <taxon>eudicotyledons</taxon>
        <taxon>Gunneridae</taxon>
        <taxon>Pentapetalae</taxon>
        <taxon>asterids</taxon>
        <taxon>lamiids</taxon>
        <taxon>Lamiales</taxon>
        <taxon>Scrophulariaceae</taxon>
        <taxon>Buddlejeae</taxon>
        <taxon>Buddleja</taxon>
    </lineage>
</organism>
<reference evidence="1" key="1">
    <citation type="submission" date="2019-10" db="EMBL/GenBank/DDBJ databases">
        <authorList>
            <person name="Zhang R."/>
            <person name="Pan Y."/>
            <person name="Wang J."/>
            <person name="Ma R."/>
            <person name="Yu S."/>
        </authorList>
    </citation>
    <scope>NUCLEOTIDE SEQUENCE</scope>
    <source>
        <strain evidence="1">LA-IB0</strain>
        <tissue evidence="1">Leaf</tissue>
    </source>
</reference>
<dbReference type="EMBL" id="WHWC01000011">
    <property type="protein sequence ID" value="KAG8373506.1"/>
    <property type="molecule type" value="Genomic_DNA"/>
</dbReference>
<keyword evidence="2" id="KW-1185">Reference proteome</keyword>
<name>A0AAV6WSF4_9LAMI</name>
<dbReference type="InterPro" id="IPR045196">
    <property type="entry name" value="IF2/IF5"/>
</dbReference>
<dbReference type="InterPro" id="IPR016189">
    <property type="entry name" value="Transl_init_fac_IF2/IF5_N"/>
</dbReference>
<dbReference type="Gene3D" id="3.30.30.170">
    <property type="match status" value="1"/>
</dbReference>